<name>C4ZML3_THASP</name>
<dbReference type="OrthoDB" id="189250at2"/>
<proteinExistence type="predicted"/>
<dbReference type="SUPFAM" id="SSF103088">
    <property type="entry name" value="OmpA-like"/>
    <property type="match status" value="1"/>
</dbReference>
<dbReference type="eggNOG" id="COG2885">
    <property type="taxonomic scope" value="Bacteria"/>
</dbReference>
<dbReference type="EMBL" id="CP001281">
    <property type="protein sequence ID" value="ACK53057.1"/>
    <property type="molecule type" value="Genomic_DNA"/>
</dbReference>
<dbReference type="AlphaFoldDB" id="C4ZML3"/>
<evidence type="ECO:0000313" key="3">
    <source>
        <dbReference type="EMBL" id="ACK53057.1"/>
    </source>
</evidence>
<protein>
    <recommendedName>
        <fullName evidence="5">OmpA-like domain-containing protein</fullName>
    </recommendedName>
</protein>
<feature type="region of interest" description="Disordered" evidence="1">
    <location>
        <begin position="46"/>
        <end position="68"/>
    </location>
</feature>
<dbReference type="Proteomes" id="UP000002186">
    <property type="component" value="Chromosome"/>
</dbReference>
<accession>C4ZML3</accession>
<dbReference type="InterPro" id="IPR036737">
    <property type="entry name" value="OmpA-like_sf"/>
</dbReference>
<gene>
    <name evidence="3" type="ordered locus">Tmz1t_0264</name>
</gene>
<dbReference type="Gene3D" id="3.30.1330.60">
    <property type="entry name" value="OmpA-like domain"/>
    <property type="match status" value="1"/>
</dbReference>
<reference evidence="3 4" key="2">
    <citation type="journal article" date="2012" name="Stand. Genomic Sci.">
        <title>Complete genome sequence of Thauera aminoaromatica strain MZ1T.</title>
        <authorList>
            <person name="Jiang K."/>
            <person name="Sanseverino J."/>
            <person name="Chauhan A."/>
            <person name="Lucas S."/>
            <person name="Copeland A."/>
            <person name="Lapidus A."/>
            <person name="Del Rio T.G."/>
            <person name="Dalin E."/>
            <person name="Tice H."/>
            <person name="Bruce D."/>
            <person name="Goodwin L."/>
            <person name="Pitluck S."/>
            <person name="Sims D."/>
            <person name="Brettin T."/>
            <person name="Detter J.C."/>
            <person name="Han C."/>
            <person name="Chang Y.J."/>
            <person name="Larimer F."/>
            <person name="Land M."/>
            <person name="Hauser L."/>
            <person name="Kyrpides N.C."/>
            <person name="Mikhailova N."/>
            <person name="Moser S."/>
            <person name="Jegier P."/>
            <person name="Close D."/>
            <person name="Debruyn J.M."/>
            <person name="Wang Y."/>
            <person name="Layton A.C."/>
            <person name="Allen M.S."/>
            <person name="Sayler G.S."/>
        </authorList>
    </citation>
    <scope>NUCLEOTIDE SEQUENCE [LARGE SCALE GENOMIC DNA]</scope>
    <source>
        <strain evidence="3 4">MZ1T</strain>
    </source>
</reference>
<evidence type="ECO:0008006" key="5">
    <source>
        <dbReference type="Google" id="ProtNLM"/>
    </source>
</evidence>
<dbReference type="KEGG" id="tmz:Tmz1t_0264"/>
<feature type="transmembrane region" description="Helical" evidence="2">
    <location>
        <begin position="21"/>
        <end position="39"/>
    </location>
</feature>
<dbReference type="RefSeq" id="WP_012584324.1">
    <property type="nucleotide sequence ID" value="NC_011662.2"/>
</dbReference>
<evidence type="ECO:0000313" key="4">
    <source>
        <dbReference type="Proteomes" id="UP000002186"/>
    </source>
</evidence>
<sequence>MTIKARVLTHTRVTARAKRQCPLLPAFVLLGLVGCTVVPDQGLQSGNSAEGMRVQGASTHPIAGGSSAELAASRASQSSFGAADTGMPSLAEEPVAVIELPPIADSLSPEMTARLREVAEAAKADERVTLSLEGFVPDGGSPQLNIGLAEQSLMVVRKQLIAMRVPVGRIQIIPFGEHHNRARSPTNHWVEIYVRVRDR</sequence>
<reference evidence="4" key="1">
    <citation type="submission" date="2009-05" db="EMBL/GenBank/DDBJ databases">
        <title>Complete sequence of chromosome of Thauera sp. MZ1T.</title>
        <authorList>
            <consortium name="US DOE Joint Genome Institute"/>
            <person name="Lucas S."/>
            <person name="Copeland A."/>
            <person name="Lapidus A."/>
            <person name="Glavina del Rio T."/>
            <person name="Dalin E."/>
            <person name="Tice H."/>
            <person name="Bruce D."/>
            <person name="Goodwin L."/>
            <person name="Pitluck S."/>
            <person name="Sims D."/>
            <person name="Brettin T."/>
            <person name="Detter J.C."/>
            <person name="Han C."/>
            <person name="Larimer F."/>
            <person name="Land M."/>
            <person name="Hauser L."/>
            <person name="Kyrpides N."/>
            <person name="Mikhailova N."/>
            <person name="Sayler G.S."/>
        </authorList>
    </citation>
    <scope>NUCLEOTIDE SEQUENCE [LARGE SCALE GENOMIC DNA]</scope>
    <source>
        <strain evidence="4">MZ1T</strain>
    </source>
</reference>
<keyword evidence="2" id="KW-0472">Membrane</keyword>
<evidence type="ECO:0000256" key="1">
    <source>
        <dbReference type="SAM" id="MobiDB-lite"/>
    </source>
</evidence>
<evidence type="ECO:0000256" key="2">
    <source>
        <dbReference type="SAM" id="Phobius"/>
    </source>
</evidence>
<keyword evidence="4" id="KW-1185">Reference proteome</keyword>
<dbReference type="STRING" id="85643.Tmz1t_0264"/>
<keyword evidence="2" id="KW-0812">Transmembrane</keyword>
<organism evidence="3 4">
    <name type="scientific">Thauera aminoaromatica</name>
    <dbReference type="NCBI Taxonomy" id="164330"/>
    <lineage>
        <taxon>Bacteria</taxon>
        <taxon>Pseudomonadati</taxon>
        <taxon>Pseudomonadota</taxon>
        <taxon>Betaproteobacteria</taxon>
        <taxon>Rhodocyclales</taxon>
        <taxon>Zoogloeaceae</taxon>
        <taxon>Thauera</taxon>
    </lineage>
</organism>
<dbReference type="PROSITE" id="PS51257">
    <property type="entry name" value="PROKAR_LIPOPROTEIN"/>
    <property type="match status" value="1"/>
</dbReference>
<dbReference type="HOGENOM" id="CLU_1371625_0_0_4"/>
<keyword evidence="2" id="KW-1133">Transmembrane helix</keyword>